<dbReference type="EMBL" id="JAUTXY010000001">
    <property type="protein sequence ID" value="MEE2056298.1"/>
    <property type="molecule type" value="Genomic_DNA"/>
</dbReference>
<dbReference type="InterPro" id="IPR013709">
    <property type="entry name" value="2-isopropylmalate_synth_dimer"/>
</dbReference>
<dbReference type="Proteomes" id="UP001336020">
    <property type="component" value="Unassembled WGS sequence"/>
</dbReference>
<feature type="domain" description="2-isopropylmalate synthase LeuA allosteric (dimerisation)" evidence="2">
    <location>
        <begin position="48"/>
        <end position="177"/>
    </location>
</feature>
<keyword evidence="1" id="KW-0808">Transferase</keyword>
<name>A0ABU7L471_9NOCA</name>
<protein>
    <submittedName>
        <fullName evidence="3">Alpha-isopropylmalate synthase regulatory domain-containing protein</fullName>
    </submittedName>
</protein>
<gene>
    <name evidence="3" type="ORF">Q7514_02010</name>
</gene>
<dbReference type="SMART" id="SM00917">
    <property type="entry name" value="LeuA_dimer"/>
    <property type="match status" value="1"/>
</dbReference>
<reference evidence="3 4" key="1">
    <citation type="submission" date="2023-07" db="EMBL/GenBank/DDBJ databases">
        <authorList>
            <person name="Girao M."/>
            <person name="Carvalho M.F."/>
        </authorList>
    </citation>
    <scope>NUCLEOTIDE SEQUENCE [LARGE SCALE GENOMIC DNA]</scope>
    <source>
        <strain evidence="3 4">YIM65754</strain>
    </source>
</reference>
<dbReference type="SUPFAM" id="SSF110921">
    <property type="entry name" value="2-isopropylmalate synthase LeuA, allosteric (dimerisation) domain"/>
    <property type="match status" value="1"/>
</dbReference>
<dbReference type="RefSeq" id="WP_330131586.1">
    <property type="nucleotide sequence ID" value="NZ_JAUTXY010000001.1"/>
</dbReference>
<organism evidence="3 4">
    <name type="scientific">Rhodococcus artemisiae</name>
    <dbReference type="NCBI Taxonomy" id="714159"/>
    <lineage>
        <taxon>Bacteria</taxon>
        <taxon>Bacillati</taxon>
        <taxon>Actinomycetota</taxon>
        <taxon>Actinomycetes</taxon>
        <taxon>Mycobacteriales</taxon>
        <taxon>Nocardiaceae</taxon>
        <taxon>Rhodococcus</taxon>
    </lineage>
</organism>
<dbReference type="Pfam" id="PF08502">
    <property type="entry name" value="LeuA_dimer"/>
    <property type="match status" value="1"/>
</dbReference>
<dbReference type="InterPro" id="IPR036230">
    <property type="entry name" value="LeuA_allosteric_dom_sf"/>
</dbReference>
<evidence type="ECO:0000313" key="3">
    <source>
        <dbReference type="EMBL" id="MEE2056298.1"/>
    </source>
</evidence>
<accession>A0ABU7L471</accession>
<comment type="caution">
    <text evidence="3">The sequence shown here is derived from an EMBL/GenBank/DDBJ whole genome shotgun (WGS) entry which is preliminary data.</text>
</comment>
<proteinExistence type="predicted"/>
<evidence type="ECO:0000313" key="4">
    <source>
        <dbReference type="Proteomes" id="UP001336020"/>
    </source>
</evidence>
<keyword evidence="4" id="KW-1185">Reference proteome</keyword>
<dbReference type="Gene3D" id="3.30.160.270">
    <property type="match status" value="1"/>
</dbReference>
<evidence type="ECO:0000256" key="1">
    <source>
        <dbReference type="ARBA" id="ARBA00022679"/>
    </source>
</evidence>
<evidence type="ECO:0000259" key="2">
    <source>
        <dbReference type="SMART" id="SM00917"/>
    </source>
</evidence>
<sequence length="180" mass="18979">MNAFDSTVFDSTAFDSAATLASASSRGRTSERSWRDRLPLPLRADAAGLTWERFAAVYAPQNGPVRLGGWTVTALAAGRSAYEATFAVGAAIHTASAVANGPVAGMTAMLHDLGINLEILSFHQRELGVRGAARRGGTHATFLLCREGEQQKWALGTGQSATESTLRAMISGANRLDSAR</sequence>